<accession>A0ABY5DUW4</accession>
<keyword evidence="5 7" id="KW-1133">Transmembrane helix</keyword>
<evidence type="ECO:0000259" key="9">
    <source>
        <dbReference type="PROSITE" id="PS50885"/>
    </source>
</evidence>
<keyword evidence="6 7" id="KW-0472">Membrane</keyword>
<keyword evidence="3" id="KW-1003">Cell membrane</keyword>
<evidence type="ECO:0000256" key="4">
    <source>
        <dbReference type="ARBA" id="ARBA00022692"/>
    </source>
</evidence>
<dbReference type="Pfam" id="PF00672">
    <property type="entry name" value="HAMP"/>
    <property type="match status" value="1"/>
</dbReference>
<evidence type="ECO:0000256" key="3">
    <source>
        <dbReference type="ARBA" id="ARBA00022475"/>
    </source>
</evidence>
<dbReference type="SUPFAM" id="SSF158472">
    <property type="entry name" value="HAMP domain-like"/>
    <property type="match status" value="1"/>
</dbReference>
<feature type="transmembrane region" description="Helical" evidence="7">
    <location>
        <begin position="151"/>
        <end position="174"/>
    </location>
</feature>
<feature type="transmembrane region" description="Helical" evidence="7">
    <location>
        <begin position="231"/>
        <end position="254"/>
    </location>
</feature>
<evidence type="ECO:0000256" key="5">
    <source>
        <dbReference type="ARBA" id="ARBA00022989"/>
    </source>
</evidence>
<dbReference type="Gene3D" id="6.10.340.10">
    <property type="match status" value="1"/>
</dbReference>
<feature type="domain" description="Guanylate cyclase" evidence="8">
    <location>
        <begin position="339"/>
        <end position="463"/>
    </location>
</feature>
<dbReference type="Proteomes" id="UP001056035">
    <property type="component" value="Chromosome"/>
</dbReference>
<feature type="domain" description="HAMP" evidence="9">
    <location>
        <begin position="255"/>
        <end position="307"/>
    </location>
</feature>
<dbReference type="InterPro" id="IPR029787">
    <property type="entry name" value="Nucleotide_cyclase"/>
</dbReference>
<comment type="subcellular location">
    <subcellularLocation>
        <location evidence="1">Cell membrane</location>
        <topology evidence="1">Multi-pass membrane protein</topology>
    </subcellularLocation>
</comment>
<comment type="similarity">
    <text evidence="2">Belongs to the adenylyl cyclase class-3 family.</text>
</comment>
<proteinExistence type="inferred from homology"/>
<evidence type="ECO:0000256" key="1">
    <source>
        <dbReference type="ARBA" id="ARBA00004651"/>
    </source>
</evidence>
<dbReference type="InterPro" id="IPR003660">
    <property type="entry name" value="HAMP_dom"/>
</dbReference>
<dbReference type="SMART" id="SM00304">
    <property type="entry name" value="HAMP"/>
    <property type="match status" value="1"/>
</dbReference>
<dbReference type="Pfam" id="PF00211">
    <property type="entry name" value="Guanylate_cyc"/>
    <property type="match status" value="1"/>
</dbReference>
<organism evidence="10 11">
    <name type="scientific">Paraconexibacter antarcticus</name>
    <dbReference type="NCBI Taxonomy" id="2949664"/>
    <lineage>
        <taxon>Bacteria</taxon>
        <taxon>Bacillati</taxon>
        <taxon>Actinomycetota</taxon>
        <taxon>Thermoleophilia</taxon>
        <taxon>Solirubrobacterales</taxon>
        <taxon>Paraconexibacteraceae</taxon>
        <taxon>Paraconexibacter</taxon>
    </lineage>
</organism>
<evidence type="ECO:0000313" key="10">
    <source>
        <dbReference type="EMBL" id="UTI65471.1"/>
    </source>
</evidence>
<evidence type="ECO:0000256" key="2">
    <source>
        <dbReference type="ARBA" id="ARBA00005381"/>
    </source>
</evidence>
<feature type="transmembrane region" description="Helical" evidence="7">
    <location>
        <begin position="76"/>
        <end position="96"/>
    </location>
</feature>
<evidence type="ECO:0000256" key="7">
    <source>
        <dbReference type="SAM" id="Phobius"/>
    </source>
</evidence>
<dbReference type="Gene3D" id="3.30.70.1230">
    <property type="entry name" value="Nucleotide cyclase"/>
    <property type="match status" value="1"/>
</dbReference>
<evidence type="ECO:0000259" key="8">
    <source>
        <dbReference type="PROSITE" id="PS50125"/>
    </source>
</evidence>
<dbReference type="CDD" id="cd07302">
    <property type="entry name" value="CHD"/>
    <property type="match status" value="1"/>
</dbReference>
<dbReference type="RefSeq" id="WP_254572151.1">
    <property type="nucleotide sequence ID" value="NZ_CP098502.1"/>
</dbReference>
<reference evidence="10 11" key="1">
    <citation type="submission" date="2022-06" db="EMBL/GenBank/DDBJ databases">
        <title>Paraconexibacter antarcticus.</title>
        <authorList>
            <person name="Kim C.S."/>
        </authorList>
    </citation>
    <scope>NUCLEOTIDE SEQUENCE [LARGE SCALE GENOMIC DNA]</scope>
    <source>
        <strain evidence="10 11">02-257</strain>
    </source>
</reference>
<feature type="transmembrane region" description="Helical" evidence="7">
    <location>
        <begin position="195"/>
        <end position="219"/>
    </location>
</feature>
<dbReference type="SMART" id="SM00044">
    <property type="entry name" value="CYCc"/>
    <property type="match status" value="1"/>
</dbReference>
<protein>
    <submittedName>
        <fullName evidence="10">Adenylate/guanylate cyclase domain-containing protein</fullName>
    </submittedName>
</protein>
<name>A0ABY5DUW4_9ACTN</name>
<sequence>MNDAGIPALRQVLAGEAGDLPGPVLIRATRTVIAAAVLLSHLIGALIVLGLLGLAFPVPPEVTSHAAWRNVAIGGAYVTVVFPLGLWAGLRAAGAIDDWLIEDRAPTARERRRTLQLPIRLQAQQGALWAVAAVIAVTGNLTTSTKFAVEIGITVSLGGVSTVAIAFLLTQRLLRPIRARLLEAAPPRHGDSSGVALQALTSWFIGTIVPVVGALALGVSALMVDMTAHDLARSVIVLCTVAVVVGFGAIALFARSISQPLRELRDALDRLDAGDFDVALTVKDVSEIGYAQAGFNRTAAGLRERERLRDLFGRHVGRDVARRALDEGAQLGGEEREAGMLFVDIIGSTTLAVRRGPTEVVGALNAFFAIVVEVVLEHDGLVNKFEGDGALCVFGAPLEHADPASAALAAARTLQARLTAELPDVPAGIGVSAGTVVAGNVGAADRFEYTVIGDPVNEAARLTEQAKDRPGRVCASGAAVERASAEEAARWAVGDAVTLRGRDEPTPIAVPRS</sequence>
<dbReference type="PROSITE" id="PS50125">
    <property type="entry name" value="GUANYLATE_CYCLASE_2"/>
    <property type="match status" value="1"/>
</dbReference>
<keyword evidence="4 7" id="KW-0812">Transmembrane</keyword>
<dbReference type="InterPro" id="IPR050697">
    <property type="entry name" value="Adenylyl/Guanylyl_Cyclase_3/4"/>
</dbReference>
<dbReference type="InterPro" id="IPR001054">
    <property type="entry name" value="A/G_cyclase"/>
</dbReference>
<dbReference type="SUPFAM" id="SSF55073">
    <property type="entry name" value="Nucleotide cyclase"/>
    <property type="match status" value="1"/>
</dbReference>
<gene>
    <name evidence="10" type="ORF">NBH00_04460</name>
</gene>
<dbReference type="CDD" id="cd06225">
    <property type="entry name" value="HAMP"/>
    <property type="match status" value="1"/>
</dbReference>
<keyword evidence="11" id="KW-1185">Reference proteome</keyword>
<dbReference type="EMBL" id="CP098502">
    <property type="protein sequence ID" value="UTI65471.1"/>
    <property type="molecule type" value="Genomic_DNA"/>
</dbReference>
<evidence type="ECO:0000313" key="11">
    <source>
        <dbReference type="Proteomes" id="UP001056035"/>
    </source>
</evidence>
<dbReference type="PANTHER" id="PTHR43081:SF17">
    <property type="entry name" value="BLL5647 PROTEIN"/>
    <property type="match status" value="1"/>
</dbReference>
<dbReference type="PANTHER" id="PTHR43081">
    <property type="entry name" value="ADENYLATE CYCLASE, TERMINAL-DIFFERENTIATION SPECIFIC-RELATED"/>
    <property type="match status" value="1"/>
</dbReference>
<evidence type="ECO:0000256" key="6">
    <source>
        <dbReference type="ARBA" id="ARBA00023136"/>
    </source>
</evidence>
<dbReference type="PROSITE" id="PS50885">
    <property type="entry name" value="HAMP"/>
    <property type="match status" value="1"/>
</dbReference>
<feature type="transmembrane region" description="Helical" evidence="7">
    <location>
        <begin position="32"/>
        <end position="56"/>
    </location>
</feature>